<keyword evidence="2" id="KW-1185">Reference proteome</keyword>
<evidence type="ECO:0000313" key="1">
    <source>
        <dbReference type="EMBL" id="KAI5681772.1"/>
    </source>
</evidence>
<accession>A0ACC0C9Z6</accession>
<dbReference type="EMBL" id="CM044701">
    <property type="protein sequence ID" value="KAI5681772.1"/>
    <property type="molecule type" value="Genomic_DNA"/>
</dbReference>
<gene>
    <name evidence="1" type="ORF">M9H77_03000</name>
</gene>
<protein>
    <submittedName>
        <fullName evidence="1">Uncharacterized protein</fullName>
    </submittedName>
</protein>
<name>A0ACC0C9Z6_CATRO</name>
<reference evidence="2" key="1">
    <citation type="journal article" date="2023" name="Nat. Plants">
        <title>Single-cell RNA sequencing provides a high-resolution roadmap for understanding the multicellular compartmentation of specialized metabolism.</title>
        <authorList>
            <person name="Sun S."/>
            <person name="Shen X."/>
            <person name="Li Y."/>
            <person name="Li Y."/>
            <person name="Wang S."/>
            <person name="Li R."/>
            <person name="Zhang H."/>
            <person name="Shen G."/>
            <person name="Guo B."/>
            <person name="Wei J."/>
            <person name="Xu J."/>
            <person name="St-Pierre B."/>
            <person name="Chen S."/>
            <person name="Sun C."/>
        </authorList>
    </citation>
    <scope>NUCLEOTIDE SEQUENCE [LARGE SCALE GENOMIC DNA]</scope>
</reference>
<comment type="caution">
    <text evidence="1">The sequence shown here is derived from an EMBL/GenBank/DDBJ whole genome shotgun (WGS) entry which is preliminary data.</text>
</comment>
<organism evidence="1 2">
    <name type="scientific">Catharanthus roseus</name>
    <name type="common">Madagascar periwinkle</name>
    <name type="synonym">Vinca rosea</name>
    <dbReference type="NCBI Taxonomy" id="4058"/>
    <lineage>
        <taxon>Eukaryota</taxon>
        <taxon>Viridiplantae</taxon>
        <taxon>Streptophyta</taxon>
        <taxon>Embryophyta</taxon>
        <taxon>Tracheophyta</taxon>
        <taxon>Spermatophyta</taxon>
        <taxon>Magnoliopsida</taxon>
        <taxon>eudicotyledons</taxon>
        <taxon>Gunneridae</taxon>
        <taxon>Pentapetalae</taxon>
        <taxon>asterids</taxon>
        <taxon>lamiids</taxon>
        <taxon>Gentianales</taxon>
        <taxon>Apocynaceae</taxon>
        <taxon>Rauvolfioideae</taxon>
        <taxon>Vinceae</taxon>
        <taxon>Catharanthinae</taxon>
        <taxon>Catharanthus</taxon>
    </lineage>
</organism>
<evidence type="ECO:0000313" key="2">
    <source>
        <dbReference type="Proteomes" id="UP001060085"/>
    </source>
</evidence>
<sequence length="124" mass="13961">MNEKSIGKEEYIEINEKERVEEKKSLKVRKDECSKEKGISLKHTCTSISMLGRNHTMEFEGQGEIVGKELSLCHEDSFSPFLKPSLLSHEVSYVELRLFLASYISHLSIVGDACSFGGGLCWTS</sequence>
<dbReference type="Proteomes" id="UP001060085">
    <property type="component" value="Linkage Group LG01"/>
</dbReference>
<proteinExistence type="predicted"/>